<protein>
    <submittedName>
        <fullName evidence="1">Uncharacterized protein</fullName>
    </submittedName>
</protein>
<name>A0A8J5SRH4_ZIZPA</name>
<keyword evidence="2" id="KW-1185">Reference proteome</keyword>
<reference evidence="1" key="1">
    <citation type="journal article" date="2021" name="bioRxiv">
        <title>Whole Genome Assembly and Annotation of Northern Wild Rice, Zizania palustris L., Supports a Whole Genome Duplication in the Zizania Genus.</title>
        <authorList>
            <person name="Haas M."/>
            <person name="Kono T."/>
            <person name="Macchietto M."/>
            <person name="Millas R."/>
            <person name="McGilp L."/>
            <person name="Shao M."/>
            <person name="Duquette J."/>
            <person name="Hirsch C.N."/>
            <person name="Kimball J."/>
        </authorList>
    </citation>
    <scope>NUCLEOTIDE SEQUENCE</scope>
    <source>
        <tissue evidence="1">Fresh leaf tissue</tissue>
    </source>
</reference>
<gene>
    <name evidence="1" type="ORF">GUJ93_ZPchr0006g43928</name>
</gene>
<dbReference type="AlphaFoldDB" id="A0A8J5SRH4"/>
<dbReference type="Proteomes" id="UP000729402">
    <property type="component" value="Unassembled WGS sequence"/>
</dbReference>
<sequence>MARAKSVRLTWLTPRHGQHRAVSTLALPSVSVEPSKSGQFVRPVSSPHQLPPALLDCYHLPVTTVSRVVRVDSLCLLLAGSGSVLAPP</sequence>
<dbReference type="EMBL" id="JAAALK010000283">
    <property type="protein sequence ID" value="KAG8071594.1"/>
    <property type="molecule type" value="Genomic_DNA"/>
</dbReference>
<proteinExistence type="predicted"/>
<comment type="caution">
    <text evidence="1">The sequence shown here is derived from an EMBL/GenBank/DDBJ whole genome shotgun (WGS) entry which is preliminary data.</text>
</comment>
<reference evidence="1" key="2">
    <citation type="submission" date="2021-02" db="EMBL/GenBank/DDBJ databases">
        <authorList>
            <person name="Kimball J.A."/>
            <person name="Haas M.W."/>
            <person name="Macchietto M."/>
            <person name="Kono T."/>
            <person name="Duquette J."/>
            <person name="Shao M."/>
        </authorList>
    </citation>
    <scope>NUCLEOTIDE SEQUENCE</scope>
    <source>
        <tissue evidence="1">Fresh leaf tissue</tissue>
    </source>
</reference>
<accession>A0A8J5SRH4</accession>
<evidence type="ECO:0000313" key="1">
    <source>
        <dbReference type="EMBL" id="KAG8071594.1"/>
    </source>
</evidence>
<organism evidence="1 2">
    <name type="scientific">Zizania palustris</name>
    <name type="common">Northern wild rice</name>
    <dbReference type="NCBI Taxonomy" id="103762"/>
    <lineage>
        <taxon>Eukaryota</taxon>
        <taxon>Viridiplantae</taxon>
        <taxon>Streptophyta</taxon>
        <taxon>Embryophyta</taxon>
        <taxon>Tracheophyta</taxon>
        <taxon>Spermatophyta</taxon>
        <taxon>Magnoliopsida</taxon>
        <taxon>Liliopsida</taxon>
        <taxon>Poales</taxon>
        <taxon>Poaceae</taxon>
        <taxon>BOP clade</taxon>
        <taxon>Oryzoideae</taxon>
        <taxon>Oryzeae</taxon>
        <taxon>Zizaniinae</taxon>
        <taxon>Zizania</taxon>
    </lineage>
</organism>
<evidence type="ECO:0000313" key="2">
    <source>
        <dbReference type="Proteomes" id="UP000729402"/>
    </source>
</evidence>